<dbReference type="Proteomes" id="UP000807825">
    <property type="component" value="Unassembled WGS sequence"/>
</dbReference>
<gene>
    <name evidence="2" type="ORF">HY912_18340</name>
</gene>
<dbReference type="SUPFAM" id="SSF52218">
    <property type="entry name" value="Flavoproteins"/>
    <property type="match status" value="1"/>
</dbReference>
<dbReference type="InterPro" id="IPR008254">
    <property type="entry name" value="Flavodoxin/NO_synth"/>
</dbReference>
<proteinExistence type="predicted"/>
<protein>
    <submittedName>
        <fullName evidence="2">NAD(P)H-dependent oxidoreductase</fullName>
    </submittedName>
</protein>
<accession>A0A9D6V9J2</accession>
<organism evidence="2 3">
    <name type="scientific">Desulfomonile tiedjei</name>
    <dbReference type="NCBI Taxonomy" id="2358"/>
    <lineage>
        <taxon>Bacteria</taxon>
        <taxon>Pseudomonadati</taxon>
        <taxon>Thermodesulfobacteriota</taxon>
        <taxon>Desulfomonilia</taxon>
        <taxon>Desulfomonilales</taxon>
        <taxon>Desulfomonilaceae</taxon>
        <taxon>Desulfomonile</taxon>
    </lineage>
</organism>
<name>A0A9D6V9J2_9BACT</name>
<feature type="domain" description="Flavodoxin-like" evidence="1">
    <location>
        <begin position="5"/>
        <end position="152"/>
    </location>
</feature>
<dbReference type="Gene3D" id="3.40.50.360">
    <property type="match status" value="1"/>
</dbReference>
<comment type="caution">
    <text evidence="2">The sequence shown here is derived from an EMBL/GenBank/DDBJ whole genome shotgun (WGS) entry which is preliminary data.</text>
</comment>
<evidence type="ECO:0000313" key="3">
    <source>
        <dbReference type="Proteomes" id="UP000807825"/>
    </source>
</evidence>
<dbReference type="InterPro" id="IPR029039">
    <property type="entry name" value="Flavoprotein-like_sf"/>
</dbReference>
<sequence length="152" mass="16370">MDRTLLIVYHSQSGNTEQLSQAVEQGALGEKSVTVRRLPACAVTAEELCNCRALVICSPEYFGYMAGAVKDMFDRTYEQVRPKMLGKSYTIVVSAGNDGSGALASIERIVAGFKLKKVQEPVVSRGAVLEEALAKCRELGQTLAAGMAFGIY</sequence>
<evidence type="ECO:0000259" key="1">
    <source>
        <dbReference type="PROSITE" id="PS50902"/>
    </source>
</evidence>
<evidence type="ECO:0000313" key="2">
    <source>
        <dbReference type="EMBL" id="MBI5251452.1"/>
    </source>
</evidence>
<dbReference type="Pfam" id="PF03358">
    <property type="entry name" value="FMN_red"/>
    <property type="match status" value="1"/>
</dbReference>
<reference evidence="2" key="1">
    <citation type="submission" date="2020-07" db="EMBL/GenBank/DDBJ databases">
        <title>Huge and variable diversity of episymbiotic CPR bacteria and DPANN archaea in groundwater ecosystems.</title>
        <authorList>
            <person name="He C.Y."/>
            <person name="Keren R."/>
            <person name="Whittaker M."/>
            <person name="Farag I.F."/>
            <person name="Doudna J."/>
            <person name="Cate J.H.D."/>
            <person name="Banfield J.F."/>
        </authorList>
    </citation>
    <scope>NUCLEOTIDE SEQUENCE</scope>
    <source>
        <strain evidence="2">NC_groundwater_1664_Pr3_B-0.1um_52_9</strain>
    </source>
</reference>
<dbReference type="GO" id="GO:0010181">
    <property type="term" value="F:FMN binding"/>
    <property type="evidence" value="ECO:0007669"/>
    <property type="project" value="InterPro"/>
</dbReference>
<dbReference type="GO" id="GO:0016491">
    <property type="term" value="F:oxidoreductase activity"/>
    <property type="evidence" value="ECO:0007669"/>
    <property type="project" value="InterPro"/>
</dbReference>
<dbReference type="PROSITE" id="PS50902">
    <property type="entry name" value="FLAVODOXIN_LIKE"/>
    <property type="match status" value="1"/>
</dbReference>
<dbReference type="EMBL" id="JACRDE010000480">
    <property type="protein sequence ID" value="MBI5251452.1"/>
    <property type="molecule type" value="Genomic_DNA"/>
</dbReference>
<dbReference type="InterPro" id="IPR005025">
    <property type="entry name" value="FMN_Rdtase-like_dom"/>
</dbReference>
<dbReference type="AlphaFoldDB" id="A0A9D6V9J2"/>